<dbReference type="Pfam" id="PF00514">
    <property type="entry name" value="Arm"/>
    <property type="match status" value="1"/>
</dbReference>
<feature type="region of interest" description="Disordered" evidence="2">
    <location>
        <begin position="589"/>
        <end position="629"/>
    </location>
</feature>
<sequence length="966" mass="108736">MPSAKTKRARSKKYYQQNKEKILAQRKEYYRMNAEELKACYNANSEKMKAASKRSYYVDPEKKKVASKKSYYVDPEKKKAASKRTYYVDPEKKKAASKKSYRKGLQTKEMDSKGNFAKNCIDKMSSTKRYCSKYKESLCVDGRGRYVLQEPKVDVKEIHLRDIQNNLYIHSKTRNSLIKAFKKQQKTPVNERVMAQDVCRIGASRLLTKALQKRKIFAGSLLKSTREIQTLQIKSREDLDRGCHTASSEPYFYNSSYQPVRRDAPIDENGKARAANQIETNEEEPLKWECSSECKPLTDVEVFAIVSLKEAFDKPIQEEAEVEDAEDSEVLPTTSLLERLQSTSADAREFACASLSNLMLNSLEVPKVLRADAVRCLAPLLLDESAGVQEAAAGALRNMSVSGGVNVCKIMVQQDVMTPLVALLRQCSTNFGLTEEPVKGNRGKNSTELVAFEAIHLLWNLCECSPTAVAVFNKEYLFPLLLQSLMFHDRNIELSIAAAHCLNTVTEDNPELVASISPESLVVLEAYLTPQGTEKQLMHFLLLSLIMGTLWNLQDAFPAHSRAEALIAMTRVLGTILDVDVKQEHHRLAAEKMETQPEVTTPTKSRKQPKSQSQIKNKPQESETGEEMVFRQKDHTADSVLEQMMAILLAQQTALEVIVNMCYKDESLDEAKDDWEIKEPLDDLVYGHNDVYCPESEVHLTPLCFTAEVHDVLVNHDIPHKVLKKTTNPDWQYLELCQQNTAWAPLIAKLRCVQCRALTCLDAIITVLGMSGLGEEKDLQELAQHLSSLAFTHFELNKDESFLEAVTGSIRSFLHLLADRNVPECMTPEQLLFLCHEGLKCESADVRRNVLAIMGVVGNKLAQMENTMETLKGMGNCLLQTAQQDASLVVAGAALDTIFDVFGEGAEADKVANEIELVSALRNLAPSFMSMMQEHKRNYSCDEVFVLQDVATNLLRFIRYKEQAAV</sequence>
<dbReference type="GeneTree" id="ENSGT00390000012529"/>
<dbReference type="Gene3D" id="1.25.10.10">
    <property type="entry name" value="Leucine-rich Repeat Variant"/>
    <property type="match status" value="1"/>
</dbReference>
<dbReference type="SUPFAM" id="SSF48371">
    <property type="entry name" value="ARM repeat"/>
    <property type="match status" value="1"/>
</dbReference>
<dbReference type="OMA" id="HWNQSKY"/>
<dbReference type="Pfam" id="PF25567">
    <property type="entry name" value="TPR_SYO1"/>
    <property type="match status" value="1"/>
</dbReference>
<dbReference type="AlphaFoldDB" id="A0A8C4QJA5"/>
<dbReference type="InterPro" id="IPR052616">
    <property type="entry name" value="SYO1-like"/>
</dbReference>
<dbReference type="InterPro" id="IPR011989">
    <property type="entry name" value="ARM-like"/>
</dbReference>
<protein>
    <submittedName>
        <fullName evidence="4">HEAT repeat containing 3</fullName>
    </submittedName>
</protein>
<dbReference type="InterPro" id="IPR057990">
    <property type="entry name" value="TPR_SYO1"/>
</dbReference>
<dbReference type="InterPro" id="IPR016024">
    <property type="entry name" value="ARM-type_fold"/>
</dbReference>
<dbReference type="GO" id="GO:0051082">
    <property type="term" value="F:unfolded protein binding"/>
    <property type="evidence" value="ECO:0007669"/>
    <property type="project" value="TreeGrafter"/>
</dbReference>
<comment type="similarity">
    <text evidence="1">Belongs to the nuclear import and ribosome assembly adapter family.</text>
</comment>
<dbReference type="GO" id="GO:0006606">
    <property type="term" value="P:protein import into nucleus"/>
    <property type="evidence" value="ECO:0007669"/>
    <property type="project" value="TreeGrafter"/>
</dbReference>
<evidence type="ECO:0000313" key="4">
    <source>
        <dbReference type="Ensembl" id="ENSEBUP00000016345.1"/>
    </source>
</evidence>
<evidence type="ECO:0000313" key="5">
    <source>
        <dbReference type="Proteomes" id="UP000694388"/>
    </source>
</evidence>
<dbReference type="Ensembl" id="ENSEBUT00000016921.1">
    <property type="protein sequence ID" value="ENSEBUP00000016345.1"/>
    <property type="gene ID" value="ENSEBUG00000010258.1"/>
</dbReference>
<keyword evidence="5" id="KW-1185">Reference proteome</keyword>
<reference evidence="4" key="1">
    <citation type="submission" date="2025-08" db="UniProtKB">
        <authorList>
            <consortium name="Ensembl"/>
        </authorList>
    </citation>
    <scope>IDENTIFICATION</scope>
</reference>
<dbReference type="GO" id="GO:0042273">
    <property type="term" value="P:ribosomal large subunit biogenesis"/>
    <property type="evidence" value="ECO:0007669"/>
    <property type="project" value="TreeGrafter"/>
</dbReference>
<dbReference type="Proteomes" id="UP000694388">
    <property type="component" value="Unplaced"/>
</dbReference>
<reference evidence="4" key="2">
    <citation type="submission" date="2025-09" db="UniProtKB">
        <authorList>
            <consortium name="Ensembl"/>
        </authorList>
    </citation>
    <scope>IDENTIFICATION</scope>
</reference>
<organism evidence="4 5">
    <name type="scientific">Eptatretus burgeri</name>
    <name type="common">Inshore hagfish</name>
    <dbReference type="NCBI Taxonomy" id="7764"/>
    <lineage>
        <taxon>Eukaryota</taxon>
        <taxon>Metazoa</taxon>
        <taxon>Chordata</taxon>
        <taxon>Craniata</taxon>
        <taxon>Vertebrata</taxon>
        <taxon>Cyclostomata</taxon>
        <taxon>Myxini</taxon>
        <taxon>Myxiniformes</taxon>
        <taxon>Myxinidae</taxon>
        <taxon>Eptatretinae</taxon>
        <taxon>Eptatretus</taxon>
    </lineage>
</organism>
<accession>A0A8C4QJA5</accession>
<name>A0A8C4QJA5_EPTBU</name>
<proteinExistence type="inferred from homology"/>
<evidence type="ECO:0000256" key="2">
    <source>
        <dbReference type="SAM" id="MobiDB-lite"/>
    </source>
</evidence>
<dbReference type="SMART" id="SM00185">
    <property type="entry name" value="ARM"/>
    <property type="match status" value="2"/>
</dbReference>
<feature type="domain" description="SYO1-like TPR repeats" evidence="3">
    <location>
        <begin position="707"/>
        <end position="963"/>
    </location>
</feature>
<dbReference type="PANTHER" id="PTHR13347">
    <property type="entry name" value="HEAT REPEAT-CONTAINING PROTEIN 3"/>
    <property type="match status" value="1"/>
</dbReference>
<dbReference type="InterPro" id="IPR000225">
    <property type="entry name" value="Armadillo"/>
</dbReference>
<evidence type="ECO:0000259" key="3">
    <source>
        <dbReference type="Pfam" id="PF25567"/>
    </source>
</evidence>
<evidence type="ECO:0000256" key="1">
    <source>
        <dbReference type="ARBA" id="ARBA00049983"/>
    </source>
</evidence>
<dbReference type="PANTHER" id="PTHR13347:SF1">
    <property type="entry name" value="HEAT REPEAT-CONTAINING PROTEIN 3"/>
    <property type="match status" value="1"/>
</dbReference>